<dbReference type="PANTHER" id="PTHR30294:SF29">
    <property type="entry name" value="MULTIDRUG ABC TRANSPORTER PERMEASE YBHS-RELATED"/>
    <property type="match status" value="1"/>
</dbReference>
<dbReference type="EMBL" id="BDGJ01000060">
    <property type="protein sequence ID" value="GAW92199.1"/>
    <property type="molecule type" value="Genomic_DNA"/>
</dbReference>
<dbReference type="Pfam" id="PF01061">
    <property type="entry name" value="ABC2_membrane"/>
    <property type="match status" value="1"/>
</dbReference>
<dbReference type="InterPro" id="IPR013525">
    <property type="entry name" value="ABC2_TM"/>
</dbReference>
<feature type="transmembrane region" description="Helical" evidence="6">
    <location>
        <begin position="61"/>
        <end position="80"/>
    </location>
</feature>
<dbReference type="PANTHER" id="PTHR30294">
    <property type="entry name" value="MEMBRANE COMPONENT OF ABC TRANSPORTER YHHJ-RELATED"/>
    <property type="match status" value="1"/>
</dbReference>
<dbReference type="Proteomes" id="UP000197032">
    <property type="component" value="Unassembled WGS sequence"/>
</dbReference>
<dbReference type="GO" id="GO:0005886">
    <property type="term" value="C:plasma membrane"/>
    <property type="evidence" value="ECO:0007669"/>
    <property type="project" value="UniProtKB-SubCell"/>
</dbReference>
<keyword evidence="5 6" id="KW-0472">Membrane</keyword>
<dbReference type="InterPro" id="IPR051449">
    <property type="entry name" value="ABC-2_transporter_component"/>
</dbReference>
<proteinExistence type="predicted"/>
<sequence length="94" mass="10170">MKDETTQGPEIKSALLAGVIVFQIPINGSIGLLYLLSLLFMLSCLGIGTLVSTVARNQRQAMQMAFFFIFPSILLSGFVFPREAMPPSSMPSAT</sequence>
<evidence type="ECO:0000313" key="8">
    <source>
        <dbReference type="EMBL" id="GAW92199.1"/>
    </source>
</evidence>
<evidence type="ECO:0000256" key="4">
    <source>
        <dbReference type="ARBA" id="ARBA00022989"/>
    </source>
</evidence>
<evidence type="ECO:0000256" key="6">
    <source>
        <dbReference type="SAM" id="Phobius"/>
    </source>
</evidence>
<comment type="caution">
    <text evidence="8">The sequence shown here is derived from an EMBL/GenBank/DDBJ whole genome shotgun (WGS) entry which is preliminary data.</text>
</comment>
<dbReference type="AlphaFoldDB" id="A0A1Z5HRP9"/>
<gene>
    <name evidence="8" type="ORF">KKC1_13570</name>
</gene>
<protein>
    <submittedName>
        <fullName evidence="8">ABC-type multidrug transport system, permease component</fullName>
    </submittedName>
</protein>
<evidence type="ECO:0000313" key="9">
    <source>
        <dbReference type="Proteomes" id="UP000197032"/>
    </source>
</evidence>
<evidence type="ECO:0000256" key="3">
    <source>
        <dbReference type="ARBA" id="ARBA00022692"/>
    </source>
</evidence>
<comment type="subcellular location">
    <subcellularLocation>
        <location evidence="1">Cell membrane</location>
        <topology evidence="1">Multi-pass membrane protein</topology>
    </subcellularLocation>
</comment>
<evidence type="ECO:0000256" key="1">
    <source>
        <dbReference type="ARBA" id="ARBA00004651"/>
    </source>
</evidence>
<keyword evidence="3 6" id="KW-0812">Transmembrane</keyword>
<reference evidence="9" key="1">
    <citation type="journal article" date="2017" name="Appl. Environ. Microbiol.">
        <title>Genomic analysis of Calderihabitans maritimus KKC1, a thermophilic hydrogenogenic carboxydotrophic bacterium isolated from marine sediment.</title>
        <authorList>
            <person name="Omae K."/>
            <person name="Yoneda Y."/>
            <person name="Fukuyama Y."/>
            <person name="Yoshida T."/>
            <person name="Sako Y."/>
        </authorList>
    </citation>
    <scope>NUCLEOTIDE SEQUENCE [LARGE SCALE GENOMIC DNA]</scope>
    <source>
        <strain evidence="9">KKC1</strain>
    </source>
</reference>
<evidence type="ECO:0000259" key="7">
    <source>
        <dbReference type="Pfam" id="PF01061"/>
    </source>
</evidence>
<dbReference type="RefSeq" id="WP_088553607.1">
    <property type="nucleotide sequence ID" value="NZ_BDGJ01000060.1"/>
</dbReference>
<feature type="transmembrane region" description="Helical" evidence="6">
    <location>
        <begin position="32"/>
        <end position="55"/>
    </location>
</feature>
<feature type="domain" description="ABC-2 type transporter transmembrane" evidence="7">
    <location>
        <begin position="19"/>
        <end position="86"/>
    </location>
</feature>
<name>A0A1Z5HRP9_9FIRM</name>
<keyword evidence="9" id="KW-1185">Reference proteome</keyword>
<keyword evidence="4 6" id="KW-1133">Transmembrane helix</keyword>
<accession>A0A1Z5HRP9</accession>
<evidence type="ECO:0000256" key="5">
    <source>
        <dbReference type="ARBA" id="ARBA00023136"/>
    </source>
</evidence>
<dbReference type="GO" id="GO:0140359">
    <property type="term" value="F:ABC-type transporter activity"/>
    <property type="evidence" value="ECO:0007669"/>
    <property type="project" value="InterPro"/>
</dbReference>
<evidence type="ECO:0000256" key="2">
    <source>
        <dbReference type="ARBA" id="ARBA00022475"/>
    </source>
</evidence>
<organism evidence="8 9">
    <name type="scientific">Calderihabitans maritimus</name>
    <dbReference type="NCBI Taxonomy" id="1246530"/>
    <lineage>
        <taxon>Bacteria</taxon>
        <taxon>Bacillati</taxon>
        <taxon>Bacillota</taxon>
        <taxon>Clostridia</taxon>
        <taxon>Neomoorellales</taxon>
        <taxon>Calderihabitantaceae</taxon>
        <taxon>Calderihabitans</taxon>
    </lineage>
</organism>
<dbReference type="OrthoDB" id="9776218at2"/>
<keyword evidence="2" id="KW-1003">Cell membrane</keyword>